<name>A0A4R6IIX6_9SPHI</name>
<dbReference type="OrthoDB" id="773154at2"/>
<proteinExistence type="predicted"/>
<comment type="caution">
    <text evidence="1">The sequence shown here is derived from an EMBL/GenBank/DDBJ whole genome shotgun (WGS) entry which is preliminary data.</text>
</comment>
<dbReference type="Proteomes" id="UP000295499">
    <property type="component" value="Unassembled WGS sequence"/>
</dbReference>
<accession>A0A4R6IIX6</accession>
<organism evidence="1 2">
    <name type="scientific">Pedobacter duraquae</name>
    <dbReference type="NCBI Taxonomy" id="425511"/>
    <lineage>
        <taxon>Bacteria</taxon>
        <taxon>Pseudomonadati</taxon>
        <taxon>Bacteroidota</taxon>
        <taxon>Sphingobacteriia</taxon>
        <taxon>Sphingobacteriales</taxon>
        <taxon>Sphingobacteriaceae</taxon>
        <taxon>Pedobacter</taxon>
    </lineage>
</organism>
<protein>
    <submittedName>
        <fullName evidence="1">Uncharacterized protein</fullName>
    </submittedName>
</protein>
<evidence type="ECO:0000313" key="2">
    <source>
        <dbReference type="Proteomes" id="UP000295499"/>
    </source>
</evidence>
<reference evidence="1 2" key="1">
    <citation type="submission" date="2019-03" db="EMBL/GenBank/DDBJ databases">
        <title>Genomic Encyclopedia of Archaeal and Bacterial Type Strains, Phase II (KMG-II): from individual species to whole genera.</title>
        <authorList>
            <person name="Goeker M."/>
        </authorList>
    </citation>
    <scope>NUCLEOTIDE SEQUENCE [LARGE SCALE GENOMIC DNA]</scope>
    <source>
        <strain evidence="1 2">DSM 19034</strain>
    </source>
</reference>
<keyword evidence="2" id="KW-1185">Reference proteome</keyword>
<dbReference type="RefSeq" id="WP_133556818.1">
    <property type="nucleotide sequence ID" value="NZ_SNWM01000003.1"/>
</dbReference>
<dbReference type="AlphaFoldDB" id="A0A4R6IIX6"/>
<dbReference type="EMBL" id="SNWM01000003">
    <property type="protein sequence ID" value="TDO21923.1"/>
    <property type="molecule type" value="Genomic_DNA"/>
</dbReference>
<sequence length="75" mass="8901">MTQQERAFKVFDEMERWKVIVVKKFALLDPAAFIEYGKAYIEQGGNIEFSQDYERIRKIGSVQEIPLTRFELARK</sequence>
<evidence type="ECO:0000313" key="1">
    <source>
        <dbReference type="EMBL" id="TDO21923.1"/>
    </source>
</evidence>
<gene>
    <name evidence="1" type="ORF">CLV32_3031</name>
</gene>